<reference evidence="1" key="2">
    <citation type="submission" date="2020-05" db="UniProtKB">
        <authorList>
            <consortium name="EnsemblMetazoa"/>
        </authorList>
    </citation>
    <scope>IDENTIFICATION</scope>
    <source>
        <strain evidence="1">WRAIR2</strain>
    </source>
</reference>
<keyword evidence="2" id="KW-1185">Reference proteome</keyword>
<sequence length="238" mass="26785">MDTFGNPSNYQLLLVLAQRTGSLVIYLINHIKREFSSSQESFRNALLPMYRVLNDFLLDRSSSVEQGFRQIRNSGHSFQTIPSMPYPHMNPWESQHLTAAGRVQSFGQTITPPENISPPSGTPPRHWTDVPLGFTSTPLRTPVLRPRPEPFALINQLLVVVRHCEDGNLATVTGHFANNPVFRERLLNELDDLRSFVLAQPNCSATAAGQTLRALLDRVEQAEMTLSSLVQNLRQLEN</sequence>
<evidence type="ECO:0000313" key="2">
    <source>
        <dbReference type="Proteomes" id="UP000075884"/>
    </source>
</evidence>
<accession>A0A182NKD2</accession>
<dbReference type="AlphaFoldDB" id="A0A182NKD2"/>
<reference evidence="2" key="1">
    <citation type="submission" date="2013-03" db="EMBL/GenBank/DDBJ databases">
        <title>The Genome Sequence of Anopheles dirus WRAIR2.</title>
        <authorList>
            <consortium name="The Broad Institute Genomics Platform"/>
            <person name="Neafsey D.E."/>
            <person name="Walton C."/>
            <person name="Walker B."/>
            <person name="Young S.K."/>
            <person name="Zeng Q."/>
            <person name="Gargeya S."/>
            <person name="Fitzgerald M."/>
            <person name="Haas B."/>
            <person name="Abouelleil A."/>
            <person name="Allen A.W."/>
            <person name="Alvarado L."/>
            <person name="Arachchi H.M."/>
            <person name="Berlin A.M."/>
            <person name="Chapman S.B."/>
            <person name="Gainer-Dewar J."/>
            <person name="Goldberg J."/>
            <person name="Griggs A."/>
            <person name="Gujja S."/>
            <person name="Hansen M."/>
            <person name="Howarth C."/>
            <person name="Imamovic A."/>
            <person name="Ireland A."/>
            <person name="Larimer J."/>
            <person name="McCowan C."/>
            <person name="Murphy C."/>
            <person name="Pearson M."/>
            <person name="Poon T.W."/>
            <person name="Priest M."/>
            <person name="Roberts A."/>
            <person name="Saif S."/>
            <person name="Shea T."/>
            <person name="Sisk P."/>
            <person name="Sykes S."/>
            <person name="Wortman J."/>
            <person name="Nusbaum C."/>
            <person name="Birren B."/>
        </authorList>
    </citation>
    <scope>NUCLEOTIDE SEQUENCE [LARGE SCALE GENOMIC DNA]</scope>
    <source>
        <strain evidence="2">WRAIR2</strain>
    </source>
</reference>
<proteinExistence type="predicted"/>
<dbReference type="Proteomes" id="UP000075884">
    <property type="component" value="Unassembled WGS sequence"/>
</dbReference>
<evidence type="ECO:0000313" key="1">
    <source>
        <dbReference type="EnsemblMetazoa" id="ADIR008112-PA"/>
    </source>
</evidence>
<protein>
    <submittedName>
        <fullName evidence="1">Uncharacterized protein</fullName>
    </submittedName>
</protein>
<name>A0A182NKD2_9DIPT</name>
<dbReference type="VEuPathDB" id="VectorBase:ADIR008112"/>
<organism evidence="1 2">
    <name type="scientific">Anopheles dirus</name>
    <dbReference type="NCBI Taxonomy" id="7168"/>
    <lineage>
        <taxon>Eukaryota</taxon>
        <taxon>Metazoa</taxon>
        <taxon>Ecdysozoa</taxon>
        <taxon>Arthropoda</taxon>
        <taxon>Hexapoda</taxon>
        <taxon>Insecta</taxon>
        <taxon>Pterygota</taxon>
        <taxon>Neoptera</taxon>
        <taxon>Endopterygota</taxon>
        <taxon>Diptera</taxon>
        <taxon>Nematocera</taxon>
        <taxon>Culicoidea</taxon>
        <taxon>Culicidae</taxon>
        <taxon>Anophelinae</taxon>
        <taxon>Anopheles</taxon>
    </lineage>
</organism>
<dbReference type="EnsemblMetazoa" id="ADIR008112-RA">
    <property type="protein sequence ID" value="ADIR008112-PA"/>
    <property type="gene ID" value="ADIR008112"/>
</dbReference>